<comment type="caution">
    <text evidence="1">The sequence shown here is derived from an EMBL/GenBank/DDBJ whole genome shotgun (WGS) entry which is preliminary data.</text>
</comment>
<name>A0ACB8ZK90_ARCLA</name>
<dbReference type="EMBL" id="CM042056">
    <property type="protein sequence ID" value="KAI3698038.1"/>
    <property type="molecule type" value="Genomic_DNA"/>
</dbReference>
<reference evidence="2" key="1">
    <citation type="journal article" date="2022" name="Mol. Ecol. Resour.">
        <title>The genomes of chicory, endive, great burdock and yacon provide insights into Asteraceae palaeo-polyploidization history and plant inulin production.</title>
        <authorList>
            <person name="Fan W."/>
            <person name="Wang S."/>
            <person name="Wang H."/>
            <person name="Wang A."/>
            <person name="Jiang F."/>
            <person name="Liu H."/>
            <person name="Zhao H."/>
            <person name="Xu D."/>
            <person name="Zhang Y."/>
        </authorList>
    </citation>
    <scope>NUCLEOTIDE SEQUENCE [LARGE SCALE GENOMIC DNA]</scope>
    <source>
        <strain evidence="2">cv. Niubang</strain>
    </source>
</reference>
<gene>
    <name evidence="1" type="ORF">L6452_31148</name>
</gene>
<accession>A0ACB8ZK90</accession>
<reference evidence="1 2" key="2">
    <citation type="journal article" date="2022" name="Mol. Ecol. Resour.">
        <title>The genomes of chicory, endive, great burdock and yacon provide insights into Asteraceae paleo-polyploidization history and plant inulin production.</title>
        <authorList>
            <person name="Fan W."/>
            <person name="Wang S."/>
            <person name="Wang H."/>
            <person name="Wang A."/>
            <person name="Jiang F."/>
            <person name="Liu H."/>
            <person name="Zhao H."/>
            <person name="Xu D."/>
            <person name="Zhang Y."/>
        </authorList>
    </citation>
    <scope>NUCLEOTIDE SEQUENCE [LARGE SCALE GENOMIC DNA]</scope>
    <source>
        <strain evidence="2">cv. Niubang</strain>
    </source>
</reference>
<proteinExistence type="predicted"/>
<evidence type="ECO:0000313" key="1">
    <source>
        <dbReference type="EMBL" id="KAI3698038.1"/>
    </source>
</evidence>
<organism evidence="1 2">
    <name type="scientific">Arctium lappa</name>
    <name type="common">Greater burdock</name>
    <name type="synonym">Lappa major</name>
    <dbReference type="NCBI Taxonomy" id="4217"/>
    <lineage>
        <taxon>Eukaryota</taxon>
        <taxon>Viridiplantae</taxon>
        <taxon>Streptophyta</taxon>
        <taxon>Embryophyta</taxon>
        <taxon>Tracheophyta</taxon>
        <taxon>Spermatophyta</taxon>
        <taxon>Magnoliopsida</taxon>
        <taxon>eudicotyledons</taxon>
        <taxon>Gunneridae</taxon>
        <taxon>Pentapetalae</taxon>
        <taxon>asterids</taxon>
        <taxon>campanulids</taxon>
        <taxon>Asterales</taxon>
        <taxon>Asteraceae</taxon>
        <taxon>Carduoideae</taxon>
        <taxon>Cardueae</taxon>
        <taxon>Arctiinae</taxon>
        <taxon>Arctium</taxon>
    </lineage>
</organism>
<evidence type="ECO:0000313" key="2">
    <source>
        <dbReference type="Proteomes" id="UP001055879"/>
    </source>
</evidence>
<sequence>MGGFIFEKVNYPHSKGDLKLQNRNPADNPSVTFNYFKNPNDLRKCVLGLKLILKAIESKAFSKFKYPNMMVQDILDLNVKMPTTFLIHANTSSSLEQYCKDNVKTIWHYHGGCQMGNVVDGNYKILGVDDVCVIDGSTLIFSLGTNPQASLLMLGRYMGVTILSKRLASEKAK</sequence>
<keyword evidence="2" id="KW-1185">Reference proteome</keyword>
<protein>
    <submittedName>
        <fullName evidence="1">Uncharacterized protein</fullName>
    </submittedName>
</protein>
<dbReference type="Proteomes" id="UP001055879">
    <property type="component" value="Linkage Group LG10"/>
</dbReference>